<gene>
    <name evidence="1" type="primary">HzNVorf128-like</name>
</gene>
<feature type="non-terminal residue" evidence="1">
    <location>
        <position position="1"/>
    </location>
</feature>
<dbReference type="EMBL" id="FM201594">
    <property type="protein sequence ID" value="CAR40202.1"/>
    <property type="molecule type" value="mRNA"/>
</dbReference>
<organism evidence="1">
    <name type="scientific">Chelonus inanitus</name>
    <dbReference type="NCBI Taxonomy" id="49201"/>
    <lineage>
        <taxon>Eukaryota</taxon>
        <taxon>Metazoa</taxon>
        <taxon>Ecdysozoa</taxon>
        <taxon>Arthropoda</taxon>
        <taxon>Hexapoda</taxon>
        <taxon>Insecta</taxon>
        <taxon>Pterygota</taxon>
        <taxon>Neoptera</taxon>
        <taxon>Endopterygota</taxon>
        <taxon>Hymenoptera</taxon>
        <taxon>Apocrita</taxon>
        <taxon>Ichneumonoidea</taxon>
        <taxon>Braconidae</taxon>
        <taxon>Cheloninae</taxon>
        <taxon>Chelonus</taxon>
    </lineage>
</organism>
<accession>B9W4B8</accession>
<reference evidence="1" key="1">
    <citation type="journal article" date="2009" name="Science">
        <title>Polydnaviruses of Braconid Wasps Derive from an Ancestral Nudivirus.</title>
        <authorList>
            <person name="Bezier A."/>
            <person name="Annaheim M."/>
            <person name="Herbiniere J."/>
            <person name="Wetterwald C."/>
            <person name="Gyapay G."/>
            <person name="Bernard-Samain S."/>
            <person name="Wincker P."/>
            <person name="Roditi I."/>
            <person name="Heller M."/>
            <person name="Belgahzi M."/>
            <person name="Pfister-Wilhem R."/>
            <person name="Periquet G."/>
            <person name="Dupuy C."/>
            <person name="Huguet E."/>
            <person name="Volkoff A.N."/>
            <person name="Lanzrein B."/>
            <person name="Drezen J.M."/>
        </authorList>
    </citation>
    <scope>NUCLEOTIDE SEQUENCE</scope>
    <source>
        <tissue evidence="1">Ovary</tissue>
    </source>
</reference>
<proteinExistence type="evidence at transcript level"/>
<sequence length="197" mass="23557">LFDILRLDIERVIYRKFPLSFNINSNLKSLYISKFHMYKRNTKSIHYYESDEAVQLIAKKGKNYTIIVFVKGMCNFVFDVIELHKENLEDKSWAERLELYKPYRIEHCQEIIKVTEIHESELDVLARRPTYIYIKTCGFGLGTFFETFHKYEKKGRRTPLTTKLPRDNTSIMLHDNLEKPKLQAKNVEHDYVIVDQL</sequence>
<protein>
    <submittedName>
        <fullName evidence="1">HzNVORF128-like protein</fullName>
    </submittedName>
</protein>
<dbReference type="AlphaFoldDB" id="B9W4B8"/>
<evidence type="ECO:0000313" key="1">
    <source>
        <dbReference type="EMBL" id="CAR40202.1"/>
    </source>
</evidence>
<name>B9W4B8_9HYME</name>